<accession>A0AAJ8BMN6</accession>
<evidence type="ECO:0000256" key="1">
    <source>
        <dbReference type="SAM" id="MobiDB-lite"/>
    </source>
</evidence>
<dbReference type="KEGG" id="ang:An04g01220"/>
<reference evidence="2" key="2">
    <citation type="submission" date="2025-08" db="UniProtKB">
        <authorList>
            <consortium name="RefSeq"/>
        </authorList>
    </citation>
    <scope>IDENTIFICATION</scope>
</reference>
<evidence type="ECO:0000313" key="2">
    <source>
        <dbReference type="RefSeq" id="XP_059600474.1"/>
    </source>
</evidence>
<dbReference type="GeneID" id="84590816"/>
<protein>
    <submittedName>
        <fullName evidence="2">Uncharacterized protein</fullName>
    </submittedName>
</protein>
<reference evidence="2" key="1">
    <citation type="submission" date="2025-02" db="EMBL/GenBank/DDBJ databases">
        <authorList>
            <consortium name="NCBI Genome Project"/>
        </authorList>
    </citation>
    <scope>NUCLEOTIDE SEQUENCE</scope>
</reference>
<sequence length="272" mass="30513">MKLAWGECAYGQTALDSGWPRRESLNILSSRPISIAVCTSTRSTLWPGQVGATKSGPQLSAVFYTHTCQEAKATPRHLGDRNSNANRALHTNRPDSLGVVEIDTSILRRTSLAMRDWGLAPPSGRMLNLSVLLPATTNVRDVSSRIPSEESPSKIRSKIACGRDDCLESDFKLPHRLEHRTQALEAYAWYEWSGLTERPGEEREEGGRKRSQRAGRTNQQTHEQEVGHWRGVTGWSRLNQMDRPFVSRTKIRIPRFLFPLSVTVGQSPLEVN</sequence>
<feature type="region of interest" description="Disordered" evidence="1">
    <location>
        <begin position="198"/>
        <end position="228"/>
    </location>
</feature>
<gene>
    <name evidence="2" type="ORF">An04g01220</name>
</gene>
<dbReference type="AlphaFoldDB" id="A0AAJ8BMN6"/>
<dbReference type="VEuPathDB" id="FungiDB:An04g01220"/>
<feature type="compositionally biased region" description="Basic and acidic residues" evidence="1">
    <location>
        <begin position="198"/>
        <end position="208"/>
    </location>
</feature>
<proteinExistence type="predicted"/>
<organism evidence="2">
    <name type="scientific">Aspergillus niger</name>
    <dbReference type="NCBI Taxonomy" id="5061"/>
    <lineage>
        <taxon>Eukaryota</taxon>
        <taxon>Fungi</taxon>
        <taxon>Dikarya</taxon>
        <taxon>Ascomycota</taxon>
        <taxon>Pezizomycotina</taxon>
        <taxon>Eurotiomycetes</taxon>
        <taxon>Eurotiomycetidae</taxon>
        <taxon>Eurotiales</taxon>
        <taxon>Aspergillaceae</taxon>
        <taxon>Aspergillus</taxon>
        <taxon>Aspergillus subgen. Circumdati</taxon>
    </lineage>
</organism>
<name>A0AAJ8BMN6_ASPNG</name>
<dbReference type="RefSeq" id="XP_059600474.1">
    <property type="nucleotide sequence ID" value="XM_059747308.1"/>
</dbReference>